<evidence type="ECO:0000313" key="9">
    <source>
        <dbReference type="EMBL" id="MBB4062989.1"/>
    </source>
</evidence>
<keyword evidence="3 6" id="KW-0285">Flavoprotein</keyword>
<dbReference type="PIRSF" id="PIRSF000137">
    <property type="entry name" value="Alcohol_oxidase"/>
    <property type="match status" value="1"/>
</dbReference>
<comment type="caution">
    <text evidence="9">The sequence shown here is derived from an EMBL/GenBank/DDBJ whole genome shotgun (WGS) entry which is preliminary data.</text>
</comment>
<comment type="cofactor">
    <cofactor evidence="1 5">
        <name>FAD</name>
        <dbReference type="ChEBI" id="CHEBI:57692"/>
    </cofactor>
</comment>
<dbReference type="EC" id="1.1.99.1" evidence="9"/>
<reference evidence="9 10" key="1">
    <citation type="submission" date="2020-08" db="EMBL/GenBank/DDBJ databases">
        <title>Genomic Encyclopedia of Type Strains, Phase IV (KMG-IV): sequencing the most valuable type-strain genomes for metagenomic binning, comparative biology and taxonomic classification.</title>
        <authorList>
            <person name="Goeker M."/>
        </authorList>
    </citation>
    <scope>NUCLEOTIDE SEQUENCE [LARGE SCALE GENOMIC DNA]</scope>
    <source>
        <strain evidence="9 10">DSM 29853</strain>
    </source>
</reference>
<dbReference type="PANTHER" id="PTHR11552:SF147">
    <property type="entry name" value="CHOLINE DEHYDROGENASE, MITOCHONDRIAL"/>
    <property type="match status" value="1"/>
</dbReference>
<evidence type="ECO:0000256" key="5">
    <source>
        <dbReference type="PIRSR" id="PIRSR000137-2"/>
    </source>
</evidence>
<accession>A0A7W6J1E2</accession>
<evidence type="ECO:0000256" key="4">
    <source>
        <dbReference type="ARBA" id="ARBA00022827"/>
    </source>
</evidence>
<dbReference type="GO" id="GO:0008812">
    <property type="term" value="F:choline dehydrogenase activity"/>
    <property type="evidence" value="ECO:0007669"/>
    <property type="project" value="UniProtKB-EC"/>
</dbReference>
<dbReference type="InterPro" id="IPR007867">
    <property type="entry name" value="GMC_OxRtase_C"/>
</dbReference>
<evidence type="ECO:0000256" key="3">
    <source>
        <dbReference type="ARBA" id="ARBA00022630"/>
    </source>
</evidence>
<name>A0A7W6J1E2_9HYPH</name>
<evidence type="ECO:0000256" key="6">
    <source>
        <dbReference type="RuleBase" id="RU003968"/>
    </source>
</evidence>
<dbReference type="AlphaFoldDB" id="A0A7W6J1E2"/>
<keyword evidence="9" id="KW-0560">Oxidoreductase</keyword>
<comment type="similarity">
    <text evidence="2 6">Belongs to the GMC oxidoreductase family.</text>
</comment>
<evidence type="ECO:0000313" key="10">
    <source>
        <dbReference type="Proteomes" id="UP000528286"/>
    </source>
</evidence>
<dbReference type="SUPFAM" id="SSF51905">
    <property type="entry name" value="FAD/NAD(P)-binding domain"/>
    <property type="match status" value="1"/>
</dbReference>
<dbReference type="EMBL" id="JACIEZ010000001">
    <property type="protein sequence ID" value="MBB4062989.1"/>
    <property type="molecule type" value="Genomic_DNA"/>
</dbReference>
<evidence type="ECO:0000259" key="8">
    <source>
        <dbReference type="PROSITE" id="PS00624"/>
    </source>
</evidence>
<dbReference type="Pfam" id="PF05199">
    <property type="entry name" value="GMC_oxred_C"/>
    <property type="match status" value="1"/>
</dbReference>
<sequence length="547" mass="58781">MAGPKAAPSLGRFDYIVVGAGSAGSALAEKLSRNPAIRVAVVEAGGTDRRFFVQMPLGYGKTFYDRRLNWGYRAEPDPGLAGQSDYWPRGKVIGGSGSINAMVWIRGAAADYDDWAAEGNPGWAFRDVLPTFKEIEDSEAGEDEWRGRGGPIHITDPSDMLHPLTQRFIRAGVEAGFRYNDDFNGPSQEGIGIYQINTKGGWRCSSARAFLWPAMRRPNLALFARTMVTRLILKDGRVTGIAVIRQGSDAIIEASGEVILAAGAVNTPHLLQLSGIGRGEDLKVAGLPIVHESPAVGHHLQDHLGINYSYRAKGESLNAQLRSFWGKLAVGTDFLLRGGGPLSLSLNQGGGFVKSRPGLERPNIQLYLQAISTFTGKVGTRPLLTPDPFPGFNLGLSSCRPTSRGTILARSPDPFEAPAIRPNAFGTEEDRRDMLEGVKLLRRIAAQPALAAIIEEELAPGPKISGDEELMEDYRRRSGTVYHACGTARMGPDPARAVVDSRLKVHGLQGLRVADASVFPSVISGNTNAAAIMIGARAGDLILADRP</sequence>
<dbReference type="GO" id="GO:0050660">
    <property type="term" value="F:flavin adenine dinucleotide binding"/>
    <property type="evidence" value="ECO:0007669"/>
    <property type="project" value="InterPro"/>
</dbReference>
<dbReference type="PANTHER" id="PTHR11552">
    <property type="entry name" value="GLUCOSE-METHANOL-CHOLINE GMC OXIDOREDUCTASE"/>
    <property type="match status" value="1"/>
</dbReference>
<keyword evidence="4 5" id="KW-0274">FAD</keyword>
<dbReference type="Pfam" id="PF00732">
    <property type="entry name" value="GMC_oxred_N"/>
    <property type="match status" value="1"/>
</dbReference>
<dbReference type="Gene3D" id="3.30.560.10">
    <property type="entry name" value="Glucose Oxidase, domain 3"/>
    <property type="match status" value="1"/>
</dbReference>
<evidence type="ECO:0000256" key="2">
    <source>
        <dbReference type="ARBA" id="ARBA00010790"/>
    </source>
</evidence>
<organism evidence="9 10">
    <name type="scientific">Gellertiella hungarica</name>
    <dbReference type="NCBI Taxonomy" id="1572859"/>
    <lineage>
        <taxon>Bacteria</taxon>
        <taxon>Pseudomonadati</taxon>
        <taxon>Pseudomonadota</taxon>
        <taxon>Alphaproteobacteria</taxon>
        <taxon>Hyphomicrobiales</taxon>
        <taxon>Rhizobiaceae</taxon>
        <taxon>Gellertiella</taxon>
    </lineage>
</organism>
<feature type="binding site" evidence="5">
    <location>
        <position position="228"/>
    </location>
    <ligand>
        <name>FAD</name>
        <dbReference type="ChEBI" id="CHEBI:57692"/>
    </ligand>
</feature>
<feature type="binding site" evidence="5">
    <location>
        <position position="92"/>
    </location>
    <ligand>
        <name>FAD</name>
        <dbReference type="ChEBI" id="CHEBI:57692"/>
    </ligand>
</feature>
<dbReference type="RefSeq" id="WP_183364193.1">
    <property type="nucleotide sequence ID" value="NZ_JACIEZ010000001.1"/>
</dbReference>
<keyword evidence="10" id="KW-1185">Reference proteome</keyword>
<dbReference type="InterPro" id="IPR000172">
    <property type="entry name" value="GMC_OxRdtase_N"/>
</dbReference>
<dbReference type="Gene3D" id="3.50.50.60">
    <property type="entry name" value="FAD/NAD(P)-binding domain"/>
    <property type="match status" value="1"/>
</dbReference>
<dbReference type="PROSITE" id="PS00624">
    <property type="entry name" value="GMC_OXRED_2"/>
    <property type="match status" value="1"/>
</dbReference>
<dbReference type="InterPro" id="IPR036188">
    <property type="entry name" value="FAD/NAD-bd_sf"/>
</dbReference>
<evidence type="ECO:0000259" key="7">
    <source>
        <dbReference type="PROSITE" id="PS00623"/>
    </source>
</evidence>
<protein>
    <submittedName>
        <fullName evidence="9">Choline dehydrogenase</fullName>
        <ecNumber evidence="9">1.1.99.1</ecNumber>
    </submittedName>
</protein>
<dbReference type="Proteomes" id="UP000528286">
    <property type="component" value="Unassembled WGS sequence"/>
</dbReference>
<evidence type="ECO:0000256" key="1">
    <source>
        <dbReference type="ARBA" id="ARBA00001974"/>
    </source>
</evidence>
<proteinExistence type="inferred from homology"/>
<feature type="domain" description="Glucose-methanol-choline oxidoreductase N-terminal" evidence="8">
    <location>
        <begin position="263"/>
        <end position="277"/>
    </location>
</feature>
<feature type="binding site" evidence="5">
    <location>
        <begin position="100"/>
        <end position="103"/>
    </location>
    <ligand>
        <name>FAD</name>
        <dbReference type="ChEBI" id="CHEBI:57692"/>
    </ligand>
</feature>
<dbReference type="SUPFAM" id="SSF54373">
    <property type="entry name" value="FAD-linked reductases, C-terminal domain"/>
    <property type="match status" value="1"/>
</dbReference>
<dbReference type="InterPro" id="IPR012132">
    <property type="entry name" value="GMC_OxRdtase"/>
</dbReference>
<feature type="domain" description="Glucose-methanol-choline oxidoreductase N-terminal" evidence="7">
    <location>
        <begin position="90"/>
        <end position="113"/>
    </location>
</feature>
<gene>
    <name evidence="9" type="ORF">GGR23_000150</name>
</gene>
<dbReference type="PROSITE" id="PS00623">
    <property type="entry name" value="GMC_OXRED_1"/>
    <property type="match status" value="1"/>
</dbReference>